<comment type="similarity">
    <text evidence="2">Belongs to the ABC transporter superfamily.</text>
</comment>
<keyword evidence="3" id="KW-0813">Transport</keyword>
<keyword evidence="4" id="KW-1003">Cell membrane</keyword>
<evidence type="ECO:0000259" key="8">
    <source>
        <dbReference type="PROSITE" id="PS50893"/>
    </source>
</evidence>
<dbReference type="NCBIfam" id="TIGR01727">
    <property type="entry name" value="oligo_HPY"/>
    <property type="match status" value="1"/>
</dbReference>
<dbReference type="GO" id="GO:0015833">
    <property type="term" value="P:peptide transport"/>
    <property type="evidence" value="ECO:0007669"/>
    <property type="project" value="InterPro"/>
</dbReference>
<dbReference type="PROSITE" id="PS50893">
    <property type="entry name" value="ABC_TRANSPORTER_2"/>
    <property type="match status" value="1"/>
</dbReference>
<dbReference type="FunFam" id="3.40.50.300:FF:000016">
    <property type="entry name" value="Oligopeptide ABC transporter ATP-binding component"/>
    <property type="match status" value="1"/>
</dbReference>
<dbReference type="GO" id="GO:0005886">
    <property type="term" value="C:plasma membrane"/>
    <property type="evidence" value="ECO:0007669"/>
    <property type="project" value="UniProtKB-SubCell"/>
</dbReference>
<evidence type="ECO:0000256" key="6">
    <source>
        <dbReference type="ARBA" id="ARBA00022840"/>
    </source>
</evidence>
<evidence type="ECO:0000256" key="7">
    <source>
        <dbReference type="ARBA" id="ARBA00023136"/>
    </source>
</evidence>
<accession>A0A927M595</accession>
<dbReference type="InterPro" id="IPR003439">
    <property type="entry name" value="ABC_transporter-like_ATP-bd"/>
</dbReference>
<dbReference type="InterPro" id="IPR013563">
    <property type="entry name" value="Oligopep_ABC_C"/>
</dbReference>
<keyword evidence="7" id="KW-0472">Membrane</keyword>
<dbReference type="SUPFAM" id="SSF52540">
    <property type="entry name" value="P-loop containing nucleoside triphosphate hydrolases"/>
    <property type="match status" value="1"/>
</dbReference>
<name>A0A927M595_9ACTN</name>
<feature type="domain" description="ABC transporter" evidence="8">
    <location>
        <begin position="17"/>
        <end position="268"/>
    </location>
</feature>
<keyword evidence="5" id="KW-0547">Nucleotide-binding</keyword>
<dbReference type="InterPro" id="IPR017871">
    <property type="entry name" value="ABC_transporter-like_CS"/>
</dbReference>
<sequence>METASTASATSTADPYLRVQDLRVRFRTEDGVVRAVDGVSFAVERGRTLGIVGESGSGKSVTSLAVLGLHDPRRTEITGEIQVGGREIVGLADSECRKLRGRDMAMVFQDPLSALHPYYPVGRQIAEAYQVHHRGVGRRAARRRAIEMLDRVGIPQPARRVDEYPHEFSGGMRQRVMIAMALVNDPDLLVADEPTTALDVTVQAQILDLLADLQTEFNSAIVLITHDLGVVSQVADDVLVMYAGRAVEHGSVEQVLRRPQHPYTWGLLSSVPSLHGDADADLLPIAGNPPSLINLPSGCAFHPRCRYAAENGDRSKTEVPELRPVSETGHLVACHLSEAERQRRYAEEIASVGVAR</sequence>
<dbReference type="PROSITE" id="PS00211">
    <property type="entry name" value="ABC_TRANSPORTER_1"/>
    <property type="match status" value="1"/>
</dbReference>
<comment type="subcellular location">
    <subcellularLocation>
        <location evidence="1">Cell membrane</location>
        <topology evidence="1">Peripheral membrane protein</topology>
    </subcellularLocation>
</comment>
<dbReference type="GO" id="GO:0005524">
    <property type="term" value="F:ATP binding"/>
    <property type="evidence" value="ECO:0007669"/>
    <property type="project" value="UniProtKB-KW"/>
</dbReference>
<dbReference type="CDD" id="cd03257">
    <property type="entry name" value="ABC_NikE_OppD_transporters"/>
    <property type="match status" value="1"/>
</dbReference>
<dbReference type="SMART" id="SM00382">
    <property type="entry name" value="AAA"/>
    <property type="match status" value="1"/>
</dbReference>
<keyword evidence="6 9" id="KW-0067">ATP-binding</keyword>
<gene>
    <name evidence="9" type="ORF">H4W31_002708</name>
</gene>
<reference evidence="9" key="1">
    <citation type="submission" date="2020-10" db="EMBL/GenBank/DDBJ databases">
        <title>Sequencing the genomes of 1000 actinobacteria strains.</title>
        <authorList>
            <person name="Klenk H.-P."/>
        </authorList>
    </citation>
    <scope>NUCLEOTIDE SEQUENCE</scope>
    <source>
        <strain evidence="9">DSM 46832</strain>
    </source>
</reference>
<proteinExistence type="inferred from homology"/>
<dbReference type="RefSeq" id="WP_192766986.1">
    <property type="nucleotide sequence ID" value="NZ_JADBEB010000001.1"/>
</dbReference>
<dbReference type="Proteomes" id="UP000649753">
    <property type="component" value="Unassembled WGS sequence"/>
</dbReference>
<dbReference type="Gene3D" id="3.40.50.300">
    <property type="entry name" value="P-loop containing nucleotide triphosphate hydrolases"/>
    <property type="match status" value="1"/>
</dbReference>
<dbReference type="AlphaFoldDB" id="A0A927M595"/>
<dbReference type="GO" id="GO:0016887">
    <property type="term" value="F:ATP hydrolysis activity"/>
    <property type="evidence" value="ECO:0007669"/>
    <property type="project" value="InterPro"/>
</dbReference>
<dbReference type="Pfam" id="PF08352">
    <property type="entry name" value="oligo_HPY"/>
    <property type="match status" value="1"/>
</dbReference>
<dbReference type="Pfam" id="PF00005">
    <property type="entry name" value="ABC_tran"/>
    <property type="match status" value="1"/>
</dbReference>
<evidence type="ECO:0000256" key="1">
    <source>
        <dbReference type="ARBA" id="ARBA00004202"/>
    </source>
</evidence>
<evidence type="ECO:0000256" key="4">
    <source>
        <dbReference type="ARBA" id="ARBA00022475"/>
    </source>
</evidence>
<comment type="caution">
    <text evidence="9">The sequence shown here is derived from an EMBL/GenBank/DDBJ whole genome shotgun (WGS) entry which is preliminary data.</text>
</comment>
<evidence type="ECO:0000256" key="3">
    <source>
        <dbReference type="ARBA" id="ARBA00022448"/>
    </source>
</evidence>
<dbReference type="PANTHER" id="PTHR43297">
    <property type="entry name" value="OLIGOPEPTIDE TRANSPORT ATP-BINDING PROTEIN APPD"/>
    <property type="match status" value="1"/>
</dbReference>
<dbReference type="InterPro" id="IPR003593">
    <property type="entry name" value="AAA+_ATPase"/>
</dbReference>
<dbReference type="EMBL" id="JADBEB010000001">
    <property type="protein sequence ID" value="MBE1487070.1"/>
    <property type="molecule type" value="Genomic_DNA"/>
</dbReference>
<evidence type="ECO:0000313" key="10">
    <source>
        <dbReference type="Proteomes" id="UP000649753"/>
    </source>
</evidence>
<dbReference type="InterPro" id="IPR050388">
    <property type="entry name" value="ABC_Ni/Peptide_Import"/>
</dbReference>
<evidence type="ECO:0000313" key="9">
    <source>
        <dbReference type="EMBL" id="MBE1487070.1"/>
    </source>
</evidence>
<dbReference type="InterPro" id="IPR027417">
    <property type="entry name" value="P-loop_NTPase"/>
</dbReference>
<dbReference type="PANTHER" id="PTHR43297:SF2">
    <property type="entry name" value="DIPEPTIDE TRANSPORT ATP-BINDING PROTEIN DPPD"/>
    <property type="match status" value="1"/>
</dbReference>
<keyword evidence="10" id="KW-1185">Reference proteome</keyword>
<evidence type="ECO:0000256" key="5">
    <source>
        <dbReference type="ARBA" id="ARBA00022741"/>
    </source>
</evidence>
<protein>
    <submittedName>
        <fullName evidence="9">Peptide/nickel transport system ATP-binding protein</fullName>
    </submittedName>
</protein>
<organism evidence="9 10">
    <name type="scientific">Plantactinospora soyae</name>
    <dbReference type="NCBI Taxonomy" id="1544732"/>
    <lineage>
        <taxon>Bacteria</taxon>
        <taxon>Bacillati</taxon>
        <taxon>Actinomycetota</taxon>
        <taxon>Actinomycetes</taxon>
        <taxon>Micromonosporales</taxon>
        <taxon>Micromonosporaceae</taxon>
        <taxon>Plantactinospora</taxon>
    </lineage>
</organism>
<evidence type="ECO:0000256" key="2">
    <source>
        <dbReference type="ARBA" id="ARBA00005417"/>
    </source>
</evidence>